<feature type="region of interest" description="Disordered" evidence="4">
    <location>
        <begin position="542"/>
        <end position="568"/>
    </location>
</feature>
<reference evidence="7 9" key="2">
    <citation type="submission" date="2018-11" db="EMBL/GenBank/DDBJ databases">
        <authorList>
            <consortium name="Pathogen Informatics"/>
        </authorList>
    </citation>
    <scope>NUCLEOTIDE SEQUENCE [LARGE SCALE GENOMIC DNA]</scope>
</reference>
<dbReference type="InterPro" id="IPR003591">
    <property type="entry name" value="Leu-rich_rpt_typical-subtyp"/>
</dbReference>
<dbReference type="PANTHER" id="PTHR24373">
    <property type="entry name" value="SLIT RELATED LEUCINE-RICH REPEAT NEURONAL PROTEIN"/>
    <property type="match status" value="1"/>
</dbReference>
<evidence type="ECO:0000256" key="5">
    <source>
        <dbReference type="SAM" id="Phobius"/>
    </source>
</evidence>
<keyword evidence="5" id="KW-0472">Membrane</keyword>
<evidence type="ECO:0000313" key="9">
    <source>
        <dbReference type="Proteomes" id="UP000274504"/>
    </source>
</evidence>
<evidence type="ECO:0000256" key="2">
    <source>
        <dbReference type="ARBA" id="ARBA00022729"/>
    </source>
</evidence>
<keyword evidence="2 6" id="KW-0732">Signal</keyword>
<accession>A0A0R3SQ63</accession>
<evidence type="ECO:0000313" key="10">
    <source>
        <dbReference type="Proteomes" id="UP000321570"/>
    </source>
</evidence>
<feature type="region of interest" description="Disordered" evidence="4">
    <location>
        <begin position="654"/>
        <end position="689"/>
    </location>
</feature>
<dbReference type="Proteomes" id="UP000274504">
    <property type="component" value="Unassembled WGS sequence"/>
</dbReference>
<dbReference type="GO" id="GO:0005615">
    <property type="term" value="C:extracellular space"/>
    <property type="evidence" value="ECO:0007669"/>
    <property type="project" value="TreeGrafter"/>
</dbReference>
<reference evidence="8 10" key="3">
    <citation type="submission" date="2019-07" db="EMBL/GenBank/DDBJ databases">
        <authorList>
            <person name="Jastrzebski P J."/>
            <person name="Paukszto L."/>
            <person name="Jastrzebski P J."/>
        </authorList>
    </citation>
    <scope>NUCLEOTIDE SEQUENCE [LARGE SCALE GENOMIC DNA]</scope>
    <source>
        <strain evidence="8 10">WMS-il1</strain>
    </source>
</reference>
<sequence>MSWNASFSFHCLLLHFIHVLPVLPILLHSCNATCRIEGDSCFCVEDTNISQDDSLSNILAYCCQGDVFQVHINGSQITGDNAFYQKPCHNLIGFRIHAPSQTNLAQNGLAFNGLPNLEILEITGGPSLTTLPKGAFSGLTASLRRLNLSGNGLTTLTGAEFFGLSDPSSQLDEVDLSNNRLKNLRSGCFKYLRCIRTLSLAGNLITELRADMFVGLELLEELNLHRNPINVIIGGAFQPLSKLRRLSISGLKSGYPPLVSLTPGMLYGLQALRQLELSSLGISNINAEALMDLRQLQELDLSENQLKEIPHIAFKRMVLAQRGSRFQRLNLSNNRIICLPEGAFSEFPQLKSLDLSRNLLTVISDQAFRGIKQIRDLNLLENPLLIIIPSAFDEFATIDEDSDQETVNIVHRPRIAGELLPKKTVVRIPNDDTIVGINKLRLRALYGRQDDISGTTIAPFLDLSCPRLPLPNNHISLKHSAANSESNLKLLSKEKEEPREGISGFLSQNKVSLIIILVCAFLTLIVTSTTILSCQACRKRRKQRRNKTTSHVDSVVTSPPLSDAGKSHYSGLSKQNNFSYNSLEVGSTTYSEQLPVVVEKMSTSERLYNLGQQLAPPPYPHNLQTLEERLRQVSATSIPTVPTLFNGYAATARESPHHLHSGQSSPSNLGSSPRFSSSTSSVQQQHRQKVSAGLHLIMSSSVIDHDKSTPPPPSSVSPLHESGIVSDNASSSLMTAMGVF</sequence>
<feature type="region of interest" description="Disordered" evidence="4">
    <location>
        <begin position="703"/>
        <end position="725"/>
    </location>
</feature>
<evidence type="ECO:0000313" key="7">
    <source>
        <dbReference type="EMBL" id="VDL59507.1"/>
    </source>
</evidence>
<protein>
    <submittedName>
        <fullName evidence="11">LRRNT domain-containing protein</fullName>
    </submittedName>
</protein>
<dbReference type="SMART" id="SM00369">
    <property type="entry name" value="LRR_TYP"/>
    <property type="match status" value="8"/>
</dbReference>
<keyword evidence="5" id="KW-1133">Transmembrane helix</keyword>
<dbReference type="Proteomes" id="UP000321570">
    <property type="component" value="Unassembled WGS sequence"/>
</dbReference>
<dbReference type="WBParaSite" id="HDID_0000719101-mRNA-1">
    <property type="protein sequence ID" value="HDID_0000719101-mRNA-1"/>
    <property type="gene ID" value="HDID_0000719101"/>
</dbReference>
<evidence type="ECO:0000256" key="3">
    <source>
        <dbReference type="ARBA" id="ARBA00022737"/>
    </source>
</evidence>
<dbReference type="STRING" id="6216.A0A0R3SQ63"/>
<name>A0A0R3SQ63_HYMDI</name>
<feature type="compositionally biased region" description="Polar residues" evidence="4">
    <location>
        <begin position="549"/>
        <end position="560"/>
    </location>
</feature>
<evidence type="ECO:0000313" key="11">
    <source>
        <dbReference type="WBParaSite" id="HDID_0000719101-mRNA-1"/>
    </source>
</evidence>
<evidence type="ECO:0000256" key="1">
    <source>
        <dbReference type="ARBA" id="ARBA00022614"/>
    </source>
</evidence>
<dbReference type="FunFam" id="3.80.10.10:FF:001164">
    <property type="entry name" value="GH01279p"/>
    <property type="match status" value="1"/>
</dbReference>
<dbReference type="InterPro" id="IPR032675">
    <property type="entry name" value="LRR_dom_sf"/>
</dbReference>
<dbReference type="PROSITE" id="PS51450">
    <property type="entry name" value="LRR"/>
    <property type="match status" value="3"/>
</dbReference>
<keyword evidence="3" id="KW-0677">Repeat</keyword>
<dbReference type="EMBL" id="CABIJS010000089">
    <property type="protein sequence ID" value="VUZ42466.1"/>
    <property type="molecule type" value="Genomic_DNA"/>
</dbReference>
<evidence type="ECO:0000313" key="8">
    <source>
        <dbReference type="EMBL" id="VUZ42466.1"/>
    </source>
</evidence>
<dbReference type="Pfam" id="PF13855">
    <property type="entry name" value="LRR_8"/>
    <property type="match status" value="4"/>
</dbReference>
<dbReference type="Gene3D" id="3.80.10.10">
    <property type="entry name" value="Ribonuclease Inhibitor"/>
    <property type="match status" value="3"/>
</dbReference>
<feature type="transmembrane region" description="Helical" evidence="5">
    <location>
        <begin position="513"/>
        <end position="537"/>
    </location>
</feature>
<dbReference type="PRINTS" id="PR00019">
    <property type="entry name" value="LEURICHRPT"/>
</dbReference>
<organism evidence="11">
    <name type="scientific">Hymenolepis diminuta</name>
    <name type="common">Rat tapeworm</name>
    <dbReference type="NCBI Taxonomy" id="6216"/>
    <lineage>
        <taxon>Eukaryota</taxon>
        <taxon>Metazoa</taxon>
        <taxon>Spiralia</taxon>
        <taxon>Lophotrochozoa</taxon>
        <taxon>Platyhelminthes</taxon>
        <taxon>Cestoda</taxon>
        <taxon>Eucestoda</taxon>
        <taxon>Cyclophyllidea</taxon>
        <taxon>Hymenolepididae</taxon>
        <taxon>Hymenolepis</taxon>
    </lineage>
</organism>
<feature type="signal peptide" evidence="6">
    <location>
        <begin position="1"/>
        <end position="32"/>
    </location>
</feature>
<feature type="chain" id="PRO_5044546554" evidence="6">
    <location>
        <begin position="33"/>
        <end position="740"/>
    </location>
</feature>
<keyword evidence="1" id="KW-0433">Leucine-rich repeat</keyword>
<evidence type="ECO:0000256" key="4">
    <source>
        <dbReference type="SAM" id="MobiDB-lite"/>
    </source>
</evidence>
<feature type="compositionally biased region" description="Low complexity" evidence="4">
    <location>
        <begin position="661"/>
        <end position="681"/>
    </location>
</feature>
<dbReference type="InterPro" id="IPR001611">
    <property type="entry name" value="Leu-rich_rpt"/>
</dbReference>
<proteinExistence type="predicted"/>
<dbReference type="EMBL" id="UYSG01010913">
    <property type="protein sequence ID" value="VDL59507.1"/>
    <property type="molecule type" value="Genomic_DNA"/>
</dbReference>
<gene>
    <name evidence="7" type="ORF">HDID_LOCUS7189</name>
    <name evidence="8" type="ORF">WMSIL1_LOCUS3171</name>
</gene>
<dbReference type="GO" id="GO:0031012">
    <property type="term" value="C:extracellular matrix"/>
    <property type="evidence" value="ECO:0007669"/>
    <property type="project" value="TreeGrafter"/>
</dbReference>
<dbReference type="SUPFAM" id="SSF52058">
    <property type="entry name" value="L domain-like"/>
    <property type="match status" value="1"/>
</dbReference>
<keyword evidence="10" id="KW-1185">Reference proteome</keyword>
<dbReference type="InterPro" id="IPR050328">
    <property type="entry name" value="Dev_Immune_Receptor"/>
</dbReference>
<evidence type="ECO:0000256" key="6">
    <source>
        <dbReference type="SAM" id="SignalP"/>
    </source>
</evidence>
<dbReference type="OrthoDB" id="1055097at2759"/>
<keyword evidence="5" id="KW-0812">Transmembrane</keyword>
<reference evidence="11" key="1">
    <citation type="submission" date="2017-02" db="UniProtKB">
        <authorList>
            <consortium name="WormBaseParasite"/>
        </authorList>
    </citation>
    <scope>IDENTIFICATION</scope>
</reference>
<dbReference type="PANTHER" id="PTHR24373:SF370">
    <property type="entry name" value="FISH-LIPS, ISOFORM E"/>
    <property type="match status" value="1"/>
</dbReference>
<dbReference type="AlphaFoldDB" id="A0A0R3SQ63"/>